<dbReference type="PANTHER" id="PTHR33112">
    <property type="entry name" value="DOMAIN PROTEIN, PUTATIVE-RELATED"/>
    <property type="match status" value="1"/>
</dbReference>
<gene>
    <name evidence="2" type="ORF">LSUE1_G002792</name>
</gene>
<accession>A0A8T9C7D0</accession>
<evidence type="ECO:0000313" key="2">
    <source>
        <dbReference type="EMBL" id="TVY81568.1"/>
    </source>
</evidence>
<evidence type="ECO:0000313" key="3">
    <source>
        <dbReference type="Proteomes" id="UP000469558"/>
    </source>
</evidence>
<organism evidence="2 3">
    <name type="scientific">Lachnellula suecica</name>
    <dbReference type="NCBI Taxonomy" id="602035"/>
    <lineage>
        <taxon>Eukaryota</taxon>
        <taxon>Fungi</taxon>
        <taxon>Dikarya</taxon>
        <taxon>Ascomycota</taxon>
        <taxon>Pezizomycotina</taxon>
        <taxon>Leotiomycetes</taxon>
        <taxon>Helotiales</taxon>
        <taxon>Lachnaceae</taxon>
        <taxon>Lachnellula</taxon>
    </lineage>
</organism>
<dbReference type="AlphaFoldDB" id="A0A8T9C7D0"/>
<name>A0A8T9C7D0_9HELO</name>
<keyword evidence="3" id="KW-1185">Reference proteome</keyword>
<dbReference type="InterPro" id="IPR010730">
    <property type="entry name" value="HET"/>
</dbReference>
<sequence>MQQLIACSESAFAFGEPDKIVLRNYEYLLPEDCLSLLHVRHGITDPKYGYRYKLLWDGITSFLAENTNYNINSDYYCKQLLVALVVLEYGPLFVDLRRRDLARDGRPEVNPDIDAMDFQFYILATGAEDRSPFIWPAIGRAYEIPGSVSQSELLLAKLWLNSCITRTGKHKECGGNEEPPLLPTRVVDVGSSDEETCLHISHSGAKGHYVALSHCWGGVVPVMTTTSNMCEFVVALPSKMPRTFVDAINVTRTMGHRYLWIDSLCIVQVSTEDWVTESAHMDQVYSQAIFTIVADAAKDSFSGFLQPPARNVGKTSIITCDTAAISERSNFHTMTFTLMAFGPATPGRQKSRKFLCVANYLQGPGRFKKDYYRREPSTSGLGRWHGSVVRSAVPAPEPTEDSNQITLRSLDNAWQRDIVEEYTQLDLTRETDRLSALAGVATRASTLRLGDQYMAGLWRQTIRAALPTWSWASITGQIRHARVADVPNDASLMEVISVEYIADGKSPMGAGPQKPASLLASGYLIPIDSVWFQPYDVQNDGHEIYRSCYRVKWPLKVAFPEDSIAMLDVHKANPPYTESIQLDRLDGMELDGTDFVMLLTDVSKGMVYGLLLSRRSSDRDVPEYERVGFVNGQDSMGEIAKWSSSSYSVSPMCLQDWEPDENGGLSSILENGNISKSTVKIW</sequence>
<dbReference type="EMBL" id="QGMK01000458">
    <property type="protein sequence ID" value="TVY81568.1"/>
    <property type="molecule type" value="Genomic_DNA"/>
</dbReference>
<dbReference type="Proteomes" id="UP000469558">
    <property type="component" value="Unassembled WGS sequence"/>
</dbReference>
<protein>
    <recommendedName>
        <fullName evidence="1">Heterokaryon incompatibility domain-containing protein</fullName>
    </recommendedName>
</protein>
<evidence type="ECO:0000259" key="1">
    <source>
        <dbReference type="Pfam" id="PF06985"/>
    </source>
</evidence>
<proteinExistence type="predicted"/>
<feature type="domain" description="Heterokaryon incompatibility" evidence="1">
    <location>
        <begin position="209"/>
        <end position="306"/>
    </location>
</feature>
<dbReference type="PANTHER" id="PTHR33112:SF16">
    <property type="entry name" value="HETEROKARYON INCOMPATIBILITY DOMAIN-CONTAINING PROTEIN"/>
    <property type="match status" value="1"/>
</dbReference>
<comment type="caution">
    <text evidence="2">The sequence shown here is derived from an EMBL/GenBank/DDBJ whole genome shotgun (WGS) entry which is preliminary data.</text>
</comment>
<dbReference type="Pfam" id="PF06985">
    <property type="entry name" value="HET"/>
    <property type="match status" value="1"/>
</dbReference>
<reference evidence="2 3" key="1">
    <citation type="submission" date="2018-05" db="EMBL/GenBank/DDBJ databases">
        <title>Genome sequencing and assembly of the regulated plant pathogen Lachnellula willkommii and related sister species for the development of diagnostic species identification markers.</title>
        <authorList>
            <person name="Giroux E."/>
            <person name="Bilodeau G."/>
        </authorList>
    </citation>
    <scope>NUCLEOTIDE SEQUENCE [LARGE SCALE GENOMIC DNA]</scope>
    <source>
        <strain evidence="2 3">CBS 268.59</strain>
    </source>
</reference>
<dbReference type="OrthoDB" id="8300194at2759"/>